<sequence>MQIIAMLTMLIDHVGVLYFPESEIWRIIGRIAFPLYAYGIVQGFVHTKNRRKYFNRLLMLASISQLPFMFGLQVIGINVIATFVVCLGILIVWEVVPSKWANLGIIAVAFVVLEALPFDYGAYALLLILTYRFIPRNYWIATHMALNAAIFFYQGWEIQIFSIVPTVFLVYAKHLRGIGMEIRVPRWLWRGFYPGHLFILAMVTAITEVSLSVE</sequence>
<name>A0A3D9IC07_9BACL</name>
<protein>
    <submittedName>
        <fullName evidence="2">TraX protein</fullName>
    </submittedName>
</protein>
<feature type="transmembrane region" description="Helical" evidence="1">
    <location>
        <begin position="66"/>
        <end position="93"/>
    </location>
</feature>
<keyword evidence="1" id="KW-0812">Transmembrane</keyword>
<keyword evidence="3" id="KW-1185">Reference proteome</keyword>
<reference evidence="2 3" key="1">
    <citation type="submission" date="2018-07" db="EMBL/GenBank/DDBJ databases">
        <title>Genomic Encyclopedia of Type Strains, Phase III (KMG-III): the genomes of soil and plant-associated and newly described type strains.</title>
        <authorList>
            <person name="Whitman W."/>
        </authorList>
    </citation>
    <scope>NUCLEOTIDE SEQUENCE [LARGE SCALE GENOMIC DNA]</scope>
    <source>
        <strain evidence="2 3">CECT 8236</strain>
    </source>
</reference>
<dbReference type="RefSeq" id="WP_115993361.1">
    <property type="nucleotide sequence ID" value="NZ_QRDY01000007.1"/>
</dbReference>
<proteinExistence type="predicted"/>
<feature type="transmembrane region" description="Helical" evidence="1">
    <location>
        <begin position="105"/>
        <end position="129"/>
    </location>
</feature>
<evidence type="ECO:0000313" key="2">
    <source>
        <dbReference type="EMBL" id="RED59314.1"/>
    </source>
</evidence>
<dbReference type="OrthoDB" id="9781069at2"/>
<dbReference type="AlphaFoldDB" id="A0A3D9IC07"/>
<dbReference type="InterPro" id="IPR008875">
    <property type="entry name" value="TraX"/>
</dbReference>
<accession>A0A3D9IC07</accession>
<keyword evidence="1" id="KW-1133">Transmembrane helix</keyword>
<feature type="transmembrane region" description="Helical" evidence="1">
    <location>
        <begin position="24"/>
        <end position="45"/>
    </location>
</feature>
<evidence type="ECO:0000256" key="1">
    <source>
        <dbReference type="SAM" id="Phobius"/>
    </source>
</evidence>
<dbReference type="Proteomes" id="UP000256869">
    <property type="component" value="Unassembled WGS sequence"/>
</dbReference>
<feature type="transmembrane region" description="Helical" evidence="1">
    <location>
        <begin position="192"/>
        <end position="213"/>
    </location>
</feature>
<keyword evidence="1" id="KW-0472">Membrane</keyword>
<comment type="caution">
    <text evidence="2">The sequence shown here is derived from an EMBL/GenBank/DDBJ whole genome shotgun (WGS) entry which is preliminary data.</text>
</comment>
<organism evidence="2 3">
    <name type="scientific">Cohnella lupini</name>
    <dbReference type="NCBI Taxonomy" id="1294267"/>
    <lineage>
        <taxon>Bacteria</taxon>
        <taxon>Bacillati</taxon>
        <taxon>Bacillota</taxon>
        <taxon>Bacilli</taxon>
        <taxon>Bacillales</taxon>
        <taxon>Paenibacillaceae</taxon>
        <taxon>Cohnella</taxon>
    </lineage>
</organism>
<gene>
    <name evidence="2" type="ORF">DFP95_107153</name>
</gene>
<dbReference type="EMBL" id="QRDY01000007">
    <property type="protein sequence ID" value="RED59314.1"/>
    <property type="molecule type" value="Genomic_DNA"/>
</dbReference>
<dbReference type="Pfam" id="PF05857">
    <property type="entry name" value="TraX"/>
    <property type="match status" value="1"/>
</dbReference>
<evidence type="ECO:0000313" key="3">
    <source>
        <dbReference type="Proteomes" id="UP000256869"/>
    </source>
</evidence>
<feature type="transmembrane region" description="Helical" evidence="1">
    <location>
        <begin position="150"/>
        <end position="172"/>
    </location>
</feature>